<sequence length="248" mass="25740">MNDARQPTSIERMESRVLELEMKLAGGTAGADADADADVSSRLDALVRSAYAPPSSSSSAASGGSNNNSKRSALHEDFLVIDRLLRELDISPISGPTTAGVGGGGGGGGDDGNGVVDATTPMAYRRMEVLANAESIGRNIEMLARIRDLVGVGTRVAPADGSSSSSSSSGVVNCPIVSSGRYDFPSDPDAIDRLDRLCYRVASLSGRAVAASRRADDILNSYGGIVMALSEKMVLAEEQMNDRKIRGG</sequence>
<reference evidence="2 3" key="1">
    <citation type="submission" date="2024-10" db="EMBL/GenBank/DDBJ databases">
        <title>Updated reference genomes for cyclostephanoid diatoms.</title>
        <authorList>
            <person name="Roberts W.R."/>
            <person name="Alverson A.J."/>
        </authorList>
    </citation>
    <scope>NUCLEOTIDE SEQUENCE [LARGE SCALE GENOMIC DNA]</scope>
    <source>
        <strain evidence="2 3">AJA276-08</strain>
    </source>
</reference>
<protein>
    <submittedName>
        <fullName evidence="2">Uncharacterized protein</fullName>
    </submittedName>
</protein>
<accession>A0ABD3NSW3</accession>
<name>A0ABD3NSW3_9STRA</name>
<dbReference type="EMBL" id="JALLAZ020001182">
    <property type="protein sequence ID" value="KAL3779135.1"/>
    <property type="molecule type" value="Genomic_DNA"/>
</dbReference>
<feature type="region of interest" description="Disordered" evidence="1">
    <location>
        <begin position="92"/>
        <end position="113"/>
    </location>
</feature>
<evidence type="ECO:0000256" key="1">
    <source>
        <dbReference type="SAM" id="MobiDB-lite"/>
    </source>
</evidence>
<evidence type="ECO:0000313" key="2">
    <source>
        <dbReference type="EMBL" id="KAL3779135.1"/>
    </source>
</evidence>
<keyword evidence="3" id="KW-1185">Reference proteome</keyword>
<organism evidence="2 3">
    <name type="scientific">Stephanodiscus triporus</name>
    <dbReference type="NCBI Taxonomy" id="2934178"/>
    <lineage>
        <taxon>Eukaryota</taxon>
        <taxon>Sar</taxon>
        <taxon>Stramenopiles</taxon>
        <taxon>Ochrophyta</taxon>
        <taxon>Bacillariophyta</taxon>
        <taxon>Coscinodiscophyceae</taxon>
        <taxon>Thalassiosirophycidae</taxon>
        <taxon>Stephanodiscales</taxon>
        <taxon>Stephanodiscaceae</taxon>
        <taxon>Stephanodiscus</taxon>
    </lineage>
</organism>
<gene>
    <name evidence="2" type="ORF">ACHAW5_006935</name>
</gene>
<evidence type="ECO:0000313" key="3">
    <source>
        <dbReference type="Proteomes" id="UP001530315"/>
    </source>
</evidence>
<dbReference type="AlphaFoldDB" id="A0ABD3NSW3"/>
<comment type="caution">
    <text evidence="2">The sequence shown here is derived from an EMBL/GenBank/DDBJ whole genome shotgun (WGS) entry which is preliminary data.</text>
</comment>
<proteinExistence type="predicted"/>
<feature type="region of interest" description="Disordered" evidence="1">
    <location>
        <begin position="50"/>
        <end position="69"/>
    </location>
</feature>
<feature type="compositionally biased region" description="Gly residues" evidence="1">
    <location>
        <begin position="100"/>
        <end position="112"/>
    </location>
</feature>
<dbReference type="Proteomes" id="UP001530315">
    <property type="component" value="Unassembled WGS sequence"/>
</dbReference>